<evidence type="ECO:0000256" key="2">
    <source>
        <dbReference type="SAM" id="SignalP"/>
    </source>
</evidence>
<evidence type="ECO:0000313" key="4">
    <source>
        <dbReference type="Proteomes" id="UP001150259"/>
    </source>
</evidence>
<dbReference type="Proteomes" id="UP001150259">
    <property type="component" value="Unassembled WGS sequence"/>
</dbReference>
<keyword evidence="4" id="KW-1185">Reference proteome</keyword>
<dbReference type="RefSeq" id="WP_272462942.1">
    <property type="nucleotide sequence ID" value="NZ_JAPFQL010000064.1"/>
</dbReference>
<proteinExistence type="predicted"/>
<protein>
    <submittedName>
        <fullName evidence="3">Uncharacterized protein</fullName>
    </submittedName>
</protein>
<feature type="region of interest" description="Disordered" evidence="1">
    <location>
        <begin position="22"/>
        <end position="73"/>
    </location>
</feature>
<dbReference type="EMBL" id="JAPFQL010000064">
    <property type="protein sequence ID" value="MDC5698368.1"/>
    <property type="molecule type" value="Genomic_DNA"/>
</dbReference>
<organism evidence="3 4">
    <name type="scientific">Intrasporangium calvum</name>
    <dbReference type="NCBI Taxonomy" id="53358"/>
    <lineage>
        <taxon>Bacteria</taxon>
        <taxon>Bacillati</taxon>
        <taxon>Actinomycetota</taxon>
        <taxon>Actinomycetes</taxon>
        <taxon>Micrococcales</taxon>
        <taxon>Intrasporangiaceae</taxon>
        <taxon>Intrasporangium</taxon>
    </lineage>
</organism>
<feature type="chain" id="PRO_5045368469" evidence="2">
    <location>
        <begin position="22"/>
        <end position="147"/>
    </location>
</feature>
<feature type="signal peptide" evidence="2">
    <location>
        <begin position="1"/>
        <end position="21"/>
    </location>
</feature>
<dbReference type="PROSITE" id="PS51257">
    <property type="entry name" value="PROKAR_LIPOPROTEIN"/>
    <property type="match status" value="1"/>
</dbReference>
<reference evidence="3 4" key="1">
    <citation type="submission" date="2022-11" db="EMBL/GenBank/DDBJ databases">
        <title>Anaerobic phenanthrene biodegradation by a DNRA strain PheN6.</title>
        <authorList>
            <person name="Zhang Z."/>
        </authorList>
    </citation>
    <scope>NUCLEOTIDE SEQUENCE [LARGE SCALE GENOMIC DNA]</scope>
    <source>
        <strain evidence="3 4">PheN6</strain>
    </source>
</reference>
<gene>
    <name evidence="3" type="ORF">OO014_14005</name>
</gene>
<sequence>MALRRLPVLVLTGLLAGCAGGEPPPAAPGATPSPTVIASQSRPTTGIPMTTPDASPPPPSTARPVPRRISPEDDGAAFTMTVGQTTTLQVPLPGRGDPVVTGTSVLVIAVVNVAPGAASEWEVRAVEPGTSVVRGTNPDFTITFVVR</sequence>
<evidence type="ECO:0000313" key="3">
    <source>
        <dbReference type="EMBL" id="MDC5698368.1"/>
    </source>
</evidence>
<name>A0ABT5GJE3_9MICO</name>
<evidence type="ECO:0000256" key="1">
    <source>
        <dbReference type="SAM" id="MobiDB-lite"/>
    </source>
</evidence>
<feature type="compositionally biased region" description="Polar residues" evidence="1">
    <location>
        <begin position="33"/>
        <end position="44"/>
    </location>
</feature>
<accession>A0ABT5GJE3</accession>
<keyword evidence="2" id="KW-0732">Signal</keyword>
<comment type="caution">
    <text evidence="3">The sequence shown here is derived from an EMBL/GenBank/DDBJ whole genome shotgun (WGS) entry which is preliminary data.</text>
</comment>